<dbReference type="CDD" id="cd06261">
    <property type="entry name" value="TM_PBP2"/>
    <property type="match status" value="1"/>
</dbReference>
<proteinExistence type="inferred from homology"/>
<evidence type="ECO:0000256" key="2">
    <source>
        <dbReference type="ARBA" id="ARBA00010072"/>
    </source>
</evidence>
<evidence type="ECO:0000256" key="7">
    <source>
        <dbReference type="ARBA" id="ARBA00022989"/>
    </source>
</evidence>
<evidence type="ECO:0000256" key="6">
    <source>
        <dbReference type="ARBA" id="ARBA00022970"/>
    </source>
</evidence>
<keyword evidence="8 9" id="KW-0472">Membrane</keyword>
<evidence type="ECO:0000313" key="11">
    <source>
        <dbReference type="EMBL" id="GAA0487778.1"/>
    </source>
</evidence>
<protein>
    <submittedName>
        <fullName evidence="11">Amino acid ABC transporter permease</fullName>
    </submittedName>
</protein>
<feature type="transmembrane region" description="Helical" evidence="9">
    <location>
        <begin position="20"/>
        <end position="43"/>
    </location>
</feature>
<dbReference type="PANTHER" id="PTHR30614:SF20">
    <property type="entry name" value="GLUTAMINE TRANSPORT SYSTEM PERMEASE PROTEIN GLNP"/>
    <property type="match status" value="1"/>
</dbReference>
<evidence type="ECO:0000256" key="3">
    <source>
        <dbReference type="ARBA" id="ARBA00022448"/>
    </source>
</evidence>
<evidence type="ECO:0000256" key="4">
    <source>
        <dbReference type="ARBA" id="ARBA00022475"/>
    </source>
</evidence>
<dbReference type="Gene3D" id="1.10.3720.10">
    <property type="entry name" value="MetI-like"/>
    <property type="match status" value="1"/>
</dbReference>
<dbReference type="RefSeq" id="WP_343838649.1">
    <property type="nucleotide sequence ID" value="NZ_BAAADO010000002.1"/>
</dbReference>
<comment type="caution">
    <text evidence="11">The sequence shown here is derived from an EMBL/GenBank/DDBJ whole genome shotgun (WGS) entry which is preliminary data.</text>
</comment>
<evidence type="ECO:0000256" key="8">
    <source>
        <dbReference type="ARBA" id="ARBA00023136"/>
    </source>
</evidence>
<feature type="domain" description="ABC transmembrane type-1" evidence="10">
    <location>
        <begin position="19"/>
        <end position="208"/>
    </location>
</feature>
<evidence type="ECO:0000313" key="12">
    <source>
        <dbReference type="Proteomes" id="UP001500880"/>
    </source>
</evidence>
<evidence type="ECO:0000256" key="9">
    <source>
        <dbReference type="RuleBase" id="RU363032"/>
    </source>
</evidence>
<keyword evidence="4" id="KW-1003">Cell membrane</keyword>
<dbReference type="SUPFAM" id="SSF161098">
    <property type="entry name" value="MetI-like"/>
    <property type="match status" value="1"/>
</dbReference>
<evidence type="ECO:0000259" key="10">
    <source>
        <dbReference type="PROSITE" id="PS50928"/>
    </source>
</evidence>
<gene>
    <name evidence="11" type="ORF">GCM10008986_11650</name>
</gene>
<accession>A0ABN1B0I4</accession>
<dbReference type="InterPro" id="IPR043429">
    <property type="entry name" value="ArtM/GltK/GlnP/TcyL/YhdX-like"/>
</dbReference>
<keyword evidence="3 9" id="KW-0813">Transport</keyword>
<dbReference type="Proteomes" id="UP001500880">
    <property type="component" value="Unassembled WGS sequence"/>
</dbReference>
<evidence type="ECO:0000256" key="5">
    <source>
        <dbReference type="ARBA" id="ARBA00022692"/>
    </source>
</evidence>
<dbReference type="InterPro" id="IPR010065">
    <property type="entry name" value="AA_ABC_transptr_permease_3TM"/>
</dbReference>
<dbReference type="Pfam" id="PF00528">
    <property type="entry name" value="BPD_transp_1"/>
    <property type="match status" value="1"/>
</dbReference>
<feature type="transmembrane region" description="Helical" evidence="9">
    <location>
        <begin position="190"/>
        <end position="211"/>
    </location>
</feature>
<sequence length="219" mass="24212">MDIRWDIIGEYLPFFLDGTLLTLGISLAGIFLGVLIGLFIALGRMAPNKLIRFPFLAYINCLRGTPVLVQLFIFHFAVMPAIYPDGTAVASAVVTLSLNSSAYVAEIFRAGIQSIDKGQTEASRSLGMSKAQTMRHVILPQAVRRMVPPLGNEFITLIKESSLASVIAAKELMYWGDAAVGQHYVVWEPYITVAIIYLIIVLGLSYVLQVVERKWVQFS</sequence>
<organism evidence="11 12">
    <name type="scientific">Salinibacillus aidingensis</name>
    <dbReference type="NCBI Taxonomy" id="237684"/>
    <lineage>
        <taxon>Bacteria</taxon>
        <taxon>Bacillati</taxon>
        <taxon>Bacillota</taxon>
        <taxon>Bacilli</taxon>
        <taxon>Bacillales</taxon>
        <taxon>Bacillaceae</taxon>
        <taxon>Salinibacillus</taxon>
    </lineage>
</organism>
<dbReference type="InterPro" id="IPR000515">
    <property type="entry name" value="MetI-like"/>
</dbReference>
<keyword evidence="7 9" id="KW-1133">Transmembrane helix</keyword>
<comment type="subcellular location">
    <subcellularLocation>
        <location evidence="1 9">Cell membrane</location>
        <topology evidence="1 9">Multi-pass membrane protein</topology>
    </subcellularLocation>
</comment>
<keyword evidence="6" id="KW-0029">Amino-acid transport</keyword>
<dbReference type="InterPro" id="IPR035906">
    <property type="entry name" value="MetI-like_sf"/>
</dbReference>
<dbReference type="PANTHER" id="PTHR30614">
    <property type="entry name" value="MEMBRANE COMPONENT OF AMINO ACID ABC TRANSPORTER"/>
    <property type="match status" value="1"/>
</dbReference>
<dbReference type="PROSITE" id="PS50928">
    <property type="entry name" value="ABC_TM1"/>
    <property type="match status" value="1"/>
</dbReference>
<evidence type="ECO:0000256" key="1">
    <source>
        <dbReference type="ARBA" id="ARBA00004651"/>
    </source>
</evidence>
<dbReference type="EMBL" id="BAAADO010000002">
    <property type="protein sequence ID" value="GAA0487778.1"/>
    <property type="molecule type" value="Genomic_DNA"/>
</dbReference>
<comment type="similarity">
    <text evidence="2">Belongs to the binding-protein-dependent transport system permease family. HisMQ subfamily.</text>
</comment>
<feature type="transmembrane region" description="Helical" evidence="9">
    <location>
        <begin position="55"/>
        <end position="78"/>
    </location>
</feature>
<name>A0ABN1B0I4_9BACI</name>
<reference evidence="11 12" key="1">
    <citation type="journal article" date="2019" name="Int. J. Syst. Evol. Microbiol.">
        <title>The Global Catalogue of Microorganisms (GCM) 10K type strain sequencing project: providing services to taxonomists for standard genome sequencing and annotation.</title>
        <authorList>
            <consortium name="The Broad Institute Genomics Platform"/>
            <consortium name="The Broad Institute Genome Sequencing Center for Infectious Disease"/>
            <person name="Wu L."/>
            <person name="Ma J."/>
        </authorList>
    </citation>
    <scope>NUCLEOTIDE SEQUENCE [LARGE SCALE GENOMIC DNA]</scope>
    <source>
        <strain evidence="11 12">JCM 12389</strain>
    </source>
</reference>
<keyword evidence="12" id="KW-1185">Reference proteome</keyword>
<dbReference type="NCBIfam" id="TIGR01726">
    <property type="entry name" value="HEQRo_perm_3TM"/>
    <property type="match status" value="1"/>
</dbReference>
<keyword evidence="5 9" id="KW-0812">Transmembrane</keyword>